<evidence type="ECO:0000313" key="1">
    <source>
        <dbReference type="EMBL" id="XCM39307.1"/>
    </source>
</evidence>
<organism evidence="1">
    <name type="scientific">Planktothricoides raciborskii GIHE-MW2</name>
    <dbReference type="NCBI Taxonomy" id="2792601"/>
    <lineage>
        <taxon>Bacteria</taxon>
        <taxon>Bacillati</taxon>
        <taxon>Cyanobacteriota</taxon>
        <taxon>Cyanophyceae</taxon>
        <taxon>Oscillatoriophycideae</taxon>
        <taxon>Oscillatoriales</taxon>
        <taxon>Oscillatoriaceae</taxon>
        <taxon>Planktothricoides</taxon>
    </lineage>
</organism>
<dbReference type="AlphaFoldDB" id="A0AAU8JKK9"/>
<gene>
    <name evidence="1" type="ORF">ABWT76_002218</name>
</gene>
<dbReference type="RefSeq" id="WP_054464662.1">
    <property type="nucleotide sequence ID" value="NZ_CP159837.1"/>
</dbReference>
<name>A0AAU8JKK9_9CYAN</name>
<sequence length="108" mass="12505">MARFQNSQILLSRNKYQTCHIRLPGSDERYPAVLVGQDYFSLVRVFSDIKHILAAKAKLEWNGDRTVVTQIIQRCRRAIPNFPQSFLSEYKSTQLLASLLSEYPSQEN</sequence>
<dbReference type="EMBL" id="CP159837">
    <property type="protein sequence ID" value="XCM39307.1"/>
    <property type="molecule type" value="Genomic_DNA"/>
</dbReference>
<proteinExistence type="predicted"/>
<accession>A0AAU8JKK9</accession>
<protein>
    <submittedName>
        <fullName evidence="1">Uncharacterized protein</fullName>
    </submittedName>
</protein>
<reference evidence="1" key="1">
    <citation type="submission" date="2024-07" db="EMBL/GenBank/DDBJ databases">
        <authorList>
            <person name="Kim Y.J."/>
            <person name="Jeong J.Y."/>
        </authorList>
    </citation>
    <scope>NUCLEOTIDE SEQUENCE</scope>
    <source>
        <strain evidence="1">GIHE-MW2</strain>
    </source>
</reference>